<dbReference type="InterPro" id="IPR035906">
    <property type="entry name" value="MetI-like_sf"/>
</dbReference>
<feature type="transmembrane region" description="Helical" evidence="9">
    <location>
        <begin position="219"/>
        <end position="242"/>
    </location>
</feature>
<keyword evidence="6 9" id="KW-0812">Transmembrane</keyword>
<evidence type="ECO:0000256" key="3">
    <source>
        <dbReference type="ARBA" id="ARBA00022448"/>
    </source>
</evidence>
<evidence type="ECO:0000313" key="12">
    <source>
        <dbReference type="EMBL" id="QGP92344.1"/>
    </source>
</evidence>
<dbReference type="RefSeq" id="WP_156273052.1">
    <property type="nucleotide sequence ID" value="NZ_CP046244.1"/>
</dbReference>
<evidence type="ECO:0000256" key="9">
    <source>
        <dbReference type="RuleBase" id="RU363032"/>
    </source>
</evidence>
<organism evidence="12 13">
    <name type="scientific">Neomoorella glycerini</name>
    <dbReference type="NCBI Taxonomy" id="55779"/>
    <lineage>
        <taxon>Bacteria</taxon>
        <taxon>Bacillati</taxon>
        <taxon>Bacillota</taxon>
        <taxon>Clostridia</taxon>
        <taxon>Neomoorellales</taxon>
        <taxon>Neomoorellaceae</taxon>
        <taxon>Neomoorella</taxon>
    </lineage>
</organism>
<feature type="domain" description="ABC transmembrane type-1" evidence="11">
    <location>
        <begin position="72"/>
        <end position="297"/>
    </location>
</feature>
<dbReference type="PANTHER" id="PTHR30425">
    <property type="entry name" value="PHOSPHATE TRANSPORT SYSTEM PERMEASE PROTEIN PST"/>
    <property type="match status" value="1"/>
</dbReference>
<dbReference type="GO" id="GO:0005886">
    <property type="term" value="C:plasma membrane"/>
    <property type="evidence" value="ECO:0007669"/>
    <property type="project" value="UniProtKB-SubCell"/>
</dbReference>
<accession>A0A6I5ZQR8</accession>
<feature type="transmembrane region" description="Helical" evidence="9">
    <location>
        <begin position="156"/>
        <end position="175"/>
    </location>
</feature>
<evidence type="ECO:0000256" key="10">
    <source>
        <dbReference type="RuleBase" id="RU363054"/>
    </source>
</evidence>
<evidence type="ECO:0000256" key="2">
    <source>
        <dbReference type="ARBA" id="ARBA00007069"/>
    </source>
</evidence>
<dbReference type="GO" id="GO:0005315">
    <property type="term" value="F:phosphate transmembrane transporter activity"/>
    <property type="evidence" value="ECO:0007669"/>
    <property type="project" value="InterPro"/>
</dbReference>
<dbReference type="EMBL" id="CP046244">
    <property type="protein sequence ID" value="QGP92344.1"/>
    <property type="molecule type" value="Genomic_DNA"/>
</dbReference>
<sequence length="314" mass="33883">MQMPSPQSRRWGDSLFRGLTFLAALGMIGLMTVIAVQLIRGSQLAFTRFGLGFVTGSRWDPVHGAFGSLPLVYGTIVSSLIALLIAVPLSLGIAIYLAELAPHRVRTPVSFLVELLAAIPSVVYGLWGVFVLVPWVRTALEPFLQKTLGWLPFFQGTYYGFGMLAAGIILAIMIIPTISAVSREVLLAVPNSQREAMLALGATRWETIKMAVLPYGRSGILGAVILGLGRAIGETMAVTMVIGNRPQISPSVFELAQTIASIIANEFSEAFDELHLSALVMAGLVLFAVTLLLNILARLLVWRVARVPEGVTRE</sequence>
<feature type="transmembrane region" description="Helical" evidence="9">
    <location>
        <begin position="109"/>
        <end position="136"/>
    </location>
</feature>
<dbReference type="InterPro" id="IPR011864">
    <property type="entry name" value="Phosphate_PstC"/>
</dbReference>
<feature type="transmembrane region" description="Helical" evidence="9">
    <location>
        <begin position="274"/>
        <end position="296"/>
    </location>
</feature>
<dbReference type="AlphaFoldDB" id="A0A6I5ZQR8"/>
<dbReference type="Pfam" id="PF00528">
    <property type="entry name" value="BPD_transp_1"/>
    <property type="match status" value="1"/>
</dbReference>
<dbReference type="OrthoDB" id="9785113at2"/>
<evidence type="ECO:0000256" key="1">
    <source>
        <dbReference type="ARBA" id="ARBA00004651"/>
    </source>
</evidence>
<reference evidence="12 13" key="1">
    <citation type="submission" date="2019-11" db="EMBL/GenBank/DDBJ databases">
        <title>Genome sequence of Moorella glycerini DSM11254.</title>
        <authorList>
            <person name="Poehlein A."/>
            <person name="Boeer T."/>
            <person name="Daniel R."/>
        </authorList>
    </citation>
    <scope>NUCLEOTIDE SEQUENCE [LARGE SCALE GENOMIC DNA]</scope>
    <source>
        <strain evidence="12 13">DSM 11254</strain>
    </source>
</reference>
<feature type="transmembrane region" description="Helical" evidence="9">
    <location>
        <begin position="21"/>
        <end position="39"/>
    </location>
</feature>
<keyword evidence="7 9" id="KW-1133">Transmembrane helix</keyword>
<dbReference type="PANTHER" id="PTHR30425:SF1">
    <property type="entry name" value="PHOSPHATE TRANSPORT SYSTEM PERMEASE PROTEIN PSTC"/>
    <property type="match status" value="1"/>
</dbReference>
<dbReference type="GO" id="GO:0006817">
    <property type="term" value="P:phosphate ion transport"/>
    <property type="evidence" value="ECO:0007669"/>
    <property type="project" value="UniProtKB-KW"/>
</dbReference>
<evidence type="ECO:0000256" key="5">
    <source>
        <dbReference type="ARBA" id="ARBA00022592"/>
    </source>
</evidence>
<dbReference type="PROSITE" id="PS50928">
    <property type="entry name" value="ABC_TM1"/>
    <property type="match status" value="1"/>
</dbReference>
<keyword evidence="13" id="KW-1185">Reference proteome</keyword>
<dbReference type="InterPro" id="IPR051124">
    <property type="entry name" value="Phosphate_Transport_Permease"/>
</dbReference>
<evidence type="ECO:0000256" key="8">
    <source>
        <dbReference type="ARBA" id="ARBA00023136"/>
    </source>
</evidence>
<evidence type="ECO:0000256" key="4">
    <source>
        <dbReference type="ARBA" id="ARBA00022475"/>
    </source>
</evidence>
<comment type="similarity">
    <text evidence="2 10">Belongs to the binding-protein-dependent transport system permease family. CysTW subfamily.</text>
</comment>
<evidence type="ECO:0000313" key="13">
    <source>
        <dbReference type="Proteomes" id="UP000425916"/>
    </source>
</evidence>
<evidence type="ECO:0000256" key="7">
    <source>
        <dbReference type="ARBA" id="ARBA00022989"/>
    </source>
</evidence>
<dbReference type="SUPFAM" id="SSF161098">
    <property type="entry name" value="MetI-like"/>
    <property type="match status" value="1"/>
</dbReference>
<comment type="subcellular location">
    <subcellularLocation>
        <location evidence="1 9">Cell membrane</location>
        <topology evidence="1 9">Multi-pass membrane protein</topology>
    </subcellularLocation>
</comment>
<comment type="function">
    <text evidence="10">Part of the binding-protein-dependent transport system for phosphate; probably responsible for the translocation of the substrate across the membrane.</text>
</comment>
<dbReference type="NCBIfam" id="TIGR02138">
    <property type="entry name" value="phosphate_pstC"/>
    <property type="match status" value="1"/>
</dbReference>
<keyword evidence="5 10" id="KW-0592">Phosphate transport</keyword>
<evidence type="ECO:0000256" key="6">
    <source>
        <dbReference type="ARBA" id="ARBA00022692"/>
    </source>
</evidence>
<dbReference type="Proteomes" id="UP000425916">
    <property type="component" value="Chromosome"/>
</dbReference>
<keyword evidence="4 10" id="KW-1003">Cell membrane</keyword>
<feature type="transmembrane region" description="Helical" evidence="9">
    <location>
        <begin position="71"/>
        <end position="97"/>
    </location>
</feature>
<dbReference type="Gene3D" id="1.10.3720.10">
    <property type="entry name" value="MetI-like"/>
    <property type="match status" value="1"/>
</dbReference>
<proteinExistence type="inferred from homology"/>
<evidence type="ECO:0000259" key="11">
    <source>
        <dbReference type="PROSITE" id="PS50928"/>
    </source>
</evidence>
<dbReference type="CDD" id="cd06261">
    <property type="entry name" value="TM_PBP2"/>
    <property type="match status" value="1"/>
</dbReference>
<protein>
    <recommendedName>
        <fullName evidence="10">Phosphate transport system permease protein</fullName>
    </recommendedName>
</protein>
<keyword evidence="8 9" id="KW-0472">Membrane</keyword>
<dbReference type="InterPro" id="IPR000515">
    <property type="entry name" value="MetI-like"/>
</dbReference>
<name>A0A6I5ZQR8_9FIRM</name>
<gene>
    <name evidence="12" type="primary">pstC</name>
    <name evidence="12" type="ORF">MGLY_17190</name>
</gene>
<keyword evidence="3 9" id="KW-0813">Transport</keyword>